<keyword evidence="2" id="KW-1185">Reference proteome</keyword>
<comment type="caution">
    <text evidence="1">The sequence shown here is derived from an EMBL/GenBank/DDBJ whole genome shotgun (WGS) entry which is preliminary data.</text>
</comment>
<dbReference type="PANTHER" id="PTHR46250:SF15">
    <property type="entry name" value="OS01G0523800 PROTEIN"/>
    <property type="match status" value="1"/>
</dbReference>
<dbReference type="AlphaFoldDB" id="A0ABD2Y6K1"/>
<protein>
    <submittedName>
        <fullName evidence="1">Uncharacterized protein</fullName>
    </submittedName>
</protein>
<accession>A0ABD2Y6K1</accession>
<sequence length="147" mass="17063">MDHRITINSYDVWENYVKVDSDAKSMRYKSWPYYEDCIKIFGKDRAIGKHVKGMNDAANSIDKEIDVEEDDLIKIFGKDRAIGKHAKGMNDAANAIDKEIDDEEDVTDTSEKFTKKTEARLGKIAERIGYEHDMSISKEKFMLFWIQ</sequence>
<gene>
    <name evidence="1" type="ORF">ACH5RR_037563</name>
</gene>
<organism evidence="1 2">
    <name type="scientific">Cinchona calisaya</name>
    <dbReference type="NCBI Taxonomy" id="153742"/>
    <lineage>
        <taxon>Eukaryota</taxon>
        <taxon>Viridiplantae</taxon>
        <taxon>Streptophyta</taxon>
        <taxon>Embryophyta</taxon>
        <taxon>Tracheophyta</taxon>
        <taxon>Spermatophyta</taxon>
        <taxon>Magnoliopsida</taxon>
        <taxon>eudicotyledons</taxon>
        <taxon>Gunneridae</taxon>
        <taxon>Pentapetalae</taxon>
        <taxon>asterids</taxon>
        <taxon>lamiids</taxon>
        <taxon>Gentianales</taxon>
        <taxon>Rubiaceae</taxon>
        <taxon>Cinchonoideae</taxon>
        <taxon>Cinchoneae</taxon>
        <taxon>Cinchona</taxon>
    </lineage>
</organism>
<evidence type="ECO:0000313" key="1">
    <source>
        <dbReference type="EMBL" id="KAL3503114.1"/>
    </source>
</evidence>
<evidence type="ECO:0000313" key="2">
    <source>
        <dbReference type="Proteomes" id="UP001630127"/>
    </source>
</evidence>
<reference evidence="1 2" key="1">
    <citation type="submission" date="2024-11" db="EMBL/GenBank/DDBJ databases">
        <title>A near-complete genome assembly of Cinchona calisaya.</title>
        <authorList>
            <person name="Lian D.C."/>
            <person name="Zhao X.W."/>
            <person name="Wei L."/>
        </authorList>
    </citation>
    <scope>NUCLEOTIDE SEQUENCE [LARGE SCALE GENOMIC DNA]</scope>
    <source>
        <tissue evidence="1">Nenye</tissue>
    </source>
</reference>
<dbReference type="Proteomes" id="UP001630127">
    <property type="component" value="Unassembled WGS sequence"/>
</dbReference>
<dbReference type="EMBL" id="JBJUIK010000015">
    <property type="protein sequence ID" value="KAL3503114.1"/>
    <property type="molecule type" value="Genomic_DNA"/>
</dbReference>
<dbReference type="PANTHER" id="PTHR46250">
    <property type="entry name" value="MYB/SANT-LIKE DNA-BINDING DOMAIN PROTEIN-RELATED"/>
    <property type="match status" value="1"/>
</dbReference>
<proteinExistence type="predicted"/>
<name>A0ABD2Y6K1_9GENT</name>